<reference evidence="4" key="1">
    <citation type="journal article" date="2019" name="Int. J. Syst. Evol. Microbiol.">
        <title>The Global Catalogue of Microorganisms (GCM) 10K type strain sequencing project: providing services to taxonomists for standard genome sequencing and annotation.</title>
        <authorList>
            <consortium name="The Broad Institute Genomics Platform"/>
            <consortium name="The Broad Institute Genome Sequencing Center for Infectious Disease"/>
            <person name="Wu L."/>
            <person name="Ma J."/>
        </authorList>
    </citation>
    <scope>NUCLEOTIDE SEQUENCE [LARGE SCALE GENOMIC DNA]</scope>
    <source>
        <strain evidence="4">JCM 15592</strain>
    </source>
</reference>
<keyword evidence="2" id="KW-0560">Oxidoreductase</keyword>
<dbReference type="CDD" id="cd05233">
    <property type="entry name" value="SDR_c"/>
    <property type="match status" value="1"/>
</dbReference>
<dbReference type="InterPro" id="IPR036291">
    <property type="entry name" value="NAD(P)-bd_dom_sf"/>
</dbReference>
<evidence type="ECO:0000256" key="1">
    <source>
        <dbReference type="ARBA" id="ARBA00006484"/>
    </source>
</evidence>
<proteinExistence type="inferred from homology"/>
<accession>A0ABP4XG24</accession>
<dbReference type="Gene3D" id="3.40.50.720">
    <property type="entry name" value="NAD(P)-binding Rossmann-like Domain"/>
    <property type="match status" value="1"/>
</dbReference>
<dbReference type="EMBL" id="BAAAPO010000006">
    <property type="protein sequence ID" value="GAA1781548.1"/>
    <property type="molecule type" value="Genomic_DNA"/>
</dbReference>
<dbReference type="PRINTS" id="PR00081">
    <property type="entry name" value="GDHRDH"/>
</dbReference>
<dbReference type="PANTHER" id="PTHR43669:SF3">
    <property type="entry name" value="ALCOHOL DEHYDROGENASE, PUTATIVE (AFU_ORTHOLOGUE AFUA_3G03445)-RELATED"/>
    <property type="match status" value="1"/>
</dbReference>
<evidence type="ECO:0000313" key="3">
    <source>
        <dbReference type="EMBL" id="GAA1781548.1"/>
    </source>
</evidence>
<dbReference type="RefSeq" id="WP_344080413.1">
    <property type="nucleotide sequence ID" value="NZ_BAAAPO010000006.1"/>
</dbReference>
<evidence type="ECO:0000313" key="4">
    <source>
        <dbReference type="Proteomes" id="UP001499938"/>
    </source>
</evidence>
<dbReference type="Pfam" id="PF00106">
    <property type="entry name" value="adh_short"/>
    <property type="match status" value="1"/>
</dbReference>
<dbReference type="InterPro" id="IPR002347">
    <property type="entry name" value="SDR_fam"/>
</dbReference>
<protein>
    <submittedName>
        <fullName evidence="3">SDR family oxidoreductase</fullName>
    </submittedName>
</protein>
<evidence type="ECO:0000256" key="2">
    <source>
        <dbReference type="ARBA" id="ARBA00023002"/>
    </source>
</evidence>
<comment type="caution">
    <text evidence="3">The sequence shown here is derived from an EMBL/GenBank/DDBJ whole genome shotgun (WGS) entry which is preliminary data.</text>
</comment>
<dbReference type="PANTHER" id="PTHR43669">
    <property type="entry name" value="5-KETO-D-GLUCONATE 5-REDUCTASE"/>
    <property type="match status" value="1"/>
</dbReference>
<dbReference type="SUPFAM" id="SSF51735">
    <property type="entry name" value="NAD(P)-binding Rossmann-fold domains"/>
    <property type="match status" value="1"/>
</dbReference>
<dbReference type="Proteomes" id="UP001499938">
    <property type="component" value="Unassembled WGS sequence"/>
</dbReference>
<name>A0ABP4XG24_9MICO</name>
<organism evidence="3 4">
    <name type="scientific">Nostocoides veronense</name>
    <dbReference type="NCBI Taxonomy" id="330836"/>
    <lineage>
        <taxon>Bacteria</taxon>
        <taxon>Bacillati</taxon>
        <taxon>Actinomycetota</taxon>
        <taxon>Actinomycetes</taxon>
        <taxon>Micrococcales</taxon>
        <taxon>Intrasporangiaceae</taxon>
        <taxon>Nostocoides</taxon>
    </lineage>
</organism>
<comment type="similarity">
    <text evidence="1">Belongs to the short-chain dehydrogenases/reductases (SDR) family.</text>
</comment>
<gene>
    <name evidence="3" type="ORF">GCM10009811_03690</name>
</gene>
<dbReference type="PROSITE" id="PS00061">
    <property type="entry name" value="ADH_SHORT"/>
    <property type="match status" value="1"/>
</dbReference>
<keyword evidence="4" id="KW-1185">Reference proteome</keyword>
<sequence>MPSAPPPSSLRVVVTGAAGGIGAAIAGRLAQEGAQVLITDVDAARLEQTAQRLGVESVAADIATVEGVAAGIDAATERFGGIDAYFANAGIVGGEGLATSDEQWATTYAINVQAHVRAARLLMPGWAERGHGRFVVTASAAGLLSMLDAAPYSVTKHAAVAFAEWLAITYGGKGITVQAICPEGVRTAMLEQAGHLAQLLEAHGARTPDEVADLVWTALHDHRFLILPHPEVGDYYRARATDTDSWLAGMQRLQSRFEHLKESPTA</sequence>
<dbReference type="InterPro" id="IPR020904">
    <property type="entry name" value="Sc_DH/Rdtase_CS"/>
</dbReference>